<organism evidence="2 3">
    <name type="scientific">Eleginops maclovinus</name>
    <name type="common">Patagonian blennie</name>
    <name type="synonym">Eleginus maclovinus</name>
    <dbReference type="NCBI Taxonomy" id="56733"/>
    <lineage>
        <taxon>Eukaryota</taxon>
        <taxon>Metazoa</taxon>
        <taxon>Chordata</taxon>
        <taxon>Craniata</taxon>
        <taxon>Vertebrata</taxon>
        <taxon>Euteleostomi</taxon>
        <taxon>Actinopterygii</taxon>
        <taxon>Neopterygii</taxon>
        <taxon>Teleostei</taxon>
        <taxon>Neoteleostei</taxon>
        <taxon>Acanthomorphata</taxon>
        <taxon>Eupercaria</taxon>
        <taxon>Perciformes</taxon>
        <taxon>Notothenioidei</taxon>
        <taxon>Eleginopidae</taxon>
        <taxon>Eleginops</taxon>
    </lineage>
</organism>
<dbReference type="Proteomes" id="UP001346869">
    <property type="component" value="Unassembled WGS sequence"/>
</dbReference>
<accession>A0AAN7XTK1</accession>
<evidence type="ECO:0000256" key="1">
    <source>
        <dbReference type="SAM" id="MobiDB-lite"/>
    </source>
</evidence>
<reference evidence="2 3" key="1">
    <citation type="journal article" date="2023" name="Genes (Basel)">
        <title>Chromosome-Level Genome Assembly and Circadian Gene Repertoire of the Patagonia Blennie Eleginops maclovinus-The Closest Ancestral Proxy of Antarctic Cryonotothenioids.</title>
        <authorList>
            <person name="Cheng C.C."/>
            <person name="Rivera-Colon A.G."/>
            <person name="Minhas B.F."/>
            <person name="Wilson L."/>
            <person name="Rayamajhi N."/>
            <person name="Vargas-Chacoff L."/>
            <person name="Catchen J.M."/>
        </authorList>
    </citation>
    <scope>NUCLEOTIDE SEQUENCE [LARGE SCALE GENOMIC DNA]</scope>
    <source>
        <strain evidence="2">JMC-PN-2008</strain>
    </source>
</reference>
<keyword evidence="3" id="KW-1185">Reference proteome</keyword>
<dbReference type="EMBL" id="JAUZQC010000006">
    <property type="protein sequence ID" value="KAK5869821.1"/>
    <property type="molecule type" value="Genomic_DNA"/>
</dbReference>
<evidence type="ECO:0000313" key="3">
    <source>
        <dbReference type="Proteomes" id="UP001346869"/>
    </source>
</evidence>
<comment type="caution">
    <text evidence="2">The sequence shown here is derived from an EMBL/GenBank/DDBJ whole genome shotgun (WGS) entry which is preliminary data.</text>
</comment>
<name>A0AAN7XTK1_ELEMC</name>
<dbReference type="AlphaFoldDB" id="A0AAN7XTK1"/>
<gene>
    <name evidence="2" type="ORF">PBY51_024509</name>
</gene>
<feature type="region of interest" description="Disordered" evidence="1">
    <location>
        <begin position="1"/>
        <end position="29"/>
    </location>
</feature>
<evidence type="ECO:0000313" key="2">
    <source>
        <dbReference type="EMBL" id="KAK5869821.1"/>
    </source>
</evidence>
<protein>
    <submittedName>
        <fullName evidence="2">Uncharacterized protein</fullName>
    </submittedName>
</protein>
<reference evidence="2 3" key="2">
    <citation type="journal article" date="2023" name="Mol. Biol. Evol.">
        <title>Genomics of Secondarily Temperate Adaptation in the Only Non-Antarctic Icefish.</title>
        <authorList>
            <person name="Rivera-Colon A.G."/>
            <person name="Rayamajhi N."/>
            <person name="Minhas B.F."/>
            <person name="Madrigal G."/>
            <person name="Bilyk K.T."/>
            <person name="Yoon V."/>
            <person name="Hune M."/>
            <person name="Gregory S."/>
            <person name="Cheng C.H.C."/>
            <person name="Catchen J.M."/>
        </authorList>
    </citation>
    <scope>NUCLEOTIDE SEQUENCE [LARGE SCALE GENOMIC DNA]</scope>
    <source>
        <strain evidence="2">JMC-PN-2008</strain>
    </source>
</reference>
<proteinExistence type="predicted"/>
<sequence length="122" mass="13370">MQVSVYAPDKHPHTSTQAHSCRLPRPAEPDLCLPPDLSAPLSRLISGTAEEGGGGDDTDTALLLLGQYVWAISSRRLPGLWMQSRAKREKAEDPESYLPPDLACVFSGPEKSPIEVFKSEWL</sequence>